<feature type="transmembrane region" description="Helical" evidence="2">
    <location>
        <begin position="116"/>
        <end position="137"/>
    </location>
</feature>
<evidence type="ECO:0000313" key="5">
    <source>
        <dbReference type="Proteomes" id="UP000008810"/>
    </source>
</evidence>
<organism evidence="3">
    <name type="scientific">Brachypodium distachyon</name>
    <name type="common">Purple false brome</name>
    <name type="synonym">Trachynia distachya</name>
    <dbReference type="NCBI Taxonomy" id="15368"/>
    <lineage>
        <taxon>Eukaryota</taxon>
        <taxon>Viridiplantae</taxon>
        <taxon>Streptophyta</taxon>
        <taxon>Embryophyta</taxon>
        <taxon>Tracheophyta</taxon>
        <taxon>Spermatophyta</taxon>
        <taxon>Magnoliopsida</taxon>
        <taxon>Liliopsida</taxon>
        <taxon>Poales</taxon>
        <taxon>Poaceae</taxon>
        <taxon>BOP clade</taxon>
        <taxon>Pooideae</taxon>
        <taxon>Stipodae</taxon>
        <taxon>Brachypodieae</taxon>
        <taxon>Brachypodium</taxon>
    </lineage>
</organism>
<dbReference type="Gramene" id="KQK04036">
    <property type="protein sequence ID" value="KQK04036"/>
    <property type="gene ID" value="BRADI_2g11293v3"/>
</dbReference>
<gene>
    <name evidence="3" type="ORF">BRADI_2g11293v3</name>
</gene>
<feature type="compositionally biased region" description="Basic and acidic residues" evidence="1">
    <location>
        <begin position="74"/>
        <end position="90"/>
    </location>
</feature>
<sequence length="146" mass="15265">MAGGGEGTAPEGAWAGGGGGRARGGVGRGWRKSAATSTGFTRADPDGDEATMVMGSSGDEAVEVLRSSGDEAAEDKRSSGDALDDDHGKFFGDDIFLVAGTRRERRKSRADSRSPCFSPFLFFFVLFFSLYSCSVMAESSVADNVL</sequence>
<dbReference type="EnsemblPlants" id="KQK04036">
    <property type="protein sequence ID" value="KQK04036"/>
    <property type="gene ID" value="BRADI_2g11293v3"/>
</dbReference>
<keyword evidence="2" id="KW-0472">Membrane</keyword>
<keyword evidence="2" id="KW-0812">Transmembrane</keyword>
<keyword evidence="5" id="KW-1185">Reference proteome</keyword>
<protein>
    <submittedName>
        <fullName evidence="3 4">Uncharacterized protein</fullName>
    </submittedName>
</protein>
<dbReference type="Proteomes" id="UP000008810">
    <property type="component" value="Chromosome 2"/>
</dbReference>
<evidence type="ECO:0000313" key="3">
    <source>
        <dbReference type="EMBL" id="KQK04036.2"/>
    </source>
</evidence>
<proteinExistence type="predicted"/>
<dbReference type="EMBL" id="CM000881">
    <property type="protein sequence ID" value="KQK04036.2"/>
    <property type="molecule type" value="Genomic_DNA"/>
</dbReference>
<reference evidence="3 4" key="1">
    <citation type="journal article" date="2010" name="Nature">
        <title>Genome sequencing and analysis of the model grass Brachypodium distachyon.</title>
        <authorList>
            <consortium name="International Brachypodium Initiative"/>
        </authorList>
    </citation>
    <scope>NUCLEOTIDE SEQUENCE [LARGE SCALE GENOMIC DNA]</scope>
    <source>
        <strain evidence="3 4">Bd21</strain>
    </source>
</reference>
<accession>A0A0Q3IUD1</accession>
<keyword evidence="2" id="KW-1133">Transmembrane helix</keyword>
<evidence type="ECO:0000256" key="2">
    <source>
        <dbReference type="SAM" id="Phobius"/>
    </source>
</evidence>
<reference evidence="4" key="3">
    <citation type="submission" date="2018-08" db="UniProtKB">
        <authorList>
            <consortium name="EnsemblPlants"/>
        </authorList>
    </citation>
    <scope>IDENTIFICATION</scope>
    <source>
        <strain evidence="4">cv. Bd21</strain>
    </source>
</reference>
<feature type="compositionally biased region" description="Gly residues" evidence="1">
    <location>
        <begin position="14"/>
        <end position="28"/>
    </location>
</feature>
<reference evidence="3" key="2">
    <citation type="submission" date="2017-06" db="EMBL/GenBank/DDBJ databases">
        <title>WGS assembly of Brachypodium distachyon.</title>
        <authorList>
            <consortium name="The International Brachypodium Initiative"/>
            <person name="Lucas S."/>
            <person name="Harmon-Smith M."/>
            <person name="Lail K."/>
            <person name="Tice H."/>
            <person name="Grimwood J."/>
            <person name="Bruce D."/>
            <person name="Barry K."/>
            <person name="Shu S."/>
            <person name="Lindquist E."/>
            <person name="Wang M."/>
            <person name="Pitluck S."/>
            <person name="Vogel J.P."/>
            <person name="Garvin D.F."/>
            <person name="Mockler T.C."/>
            <person name="Schmutz J."/>
            <person name="Rokhsar D."/>
            <person name="Bevan M.W."/>
        </authorList>
    </citation>
    <scope>NUCLEOTIDE SEQUENCE</scope>
    <source>
        <strain evidence="3">Bd21</strain>
    </source>
</reference>
<evidence type="ECO:0000313" key="4">
    <source>
        <dbReference type="EnsemblPlants" id="KQK04036"/>
    </source>
</evidence>
<dbReference type="AlphaFoldDB" id="A0A0Q3IUD1"/>
<name>A0A0Q3IUD1_BRADI</name>
<feature type="region of interest" description="Disordered" evidence="1">
    <location>
        <begin position="1"/>
        <end position="90"/>
    </location>
</feature>
<evidence type="ECO:0000256" key="1">
    <source>
        <dbReference type="SAM" id="MobiDB-lite"/>
    </source>
</evidence>
<dbReference type="InParanoid" id="A0A0Q3IUD1"/>